<keyword evidence="3" id="KW-1185">Reference proteome</keyword>
<reference evidence="2 3" key="1">
    <citation type="submission" date="2020-08" db="EMBL/GenBank/DDBJ databases">
        <title>Sequencing the genomes of 1000 actinobacteria strains.</title>
        <authorList>
            <person name="Klenk H.-P."/>
        </authorList>
    </citation>
    <scope>NUCLEOTIDE SEQUENCE [LARGE SCALE GENOMIC DNA]</scope>
    <source>
        <strain evidence="2 3">DSM 45582</strain>
    </source>
</reference>
<sequence length="175" mass="19682">MSDQSEPIQNGPSQSCEVPVYGPSPQDPKQWALQSAQITWFPTTDGEVLVDIVLPVGDMASVGRDVFSTMLGMRSDLQQHGWNVLVNASRRNAWGSTRRYPCHIDQVRIYPAFGRPPEPYSLHALALPDDLGEIGGGSVDEQLLWRKEWAGRVGPGEWSWTEYDRERRAFQARKS</sequence>
<evidence type="ECO:0000256" key="1">
    <source>
        <dbReference type="SAM" id="MobiDB-lite"/>
    </source>
</evidence>
<feature type="compositionally biased region" description="Polar residues" evidence="1">
    <location>
        <begin position="1"/>
        <end position="16"/>
    </location>
</feature>
<evidence type="ECO:0000313" key="3">
    <source>
        <dbReference type="Proteomes" id="UP000580474"/>
    </source>
</evidence>
<proteinExistence type="predicted"/>
<gene>
    <name evidence="2" type="ORF">BJ969_004518</name>
</gene>
<dbReference type="EMBL" id="JACHIV010000001">
    <property type="protein sequence ID" value="MBB5071430.1"/>
    <property type="molecule type" value="Genomic_DNA"/>
</dbReference>
<comment type="caution">
    <text evidence="2">The sequence shown here is derived from an EMBL/GenBank/DDBJ whole genome shotgun (WGS) entry which is preliminary data.</text>
</comment>
<name>A0A840NHS2_9PSEU</name>
<protein>
    <submittedName>
        <fullName evidence="2">Uncharacterized protein</fullName>
    </submittedName>
</protein>
<accession>A0A840NHS2</accession>
<dbReference type="RefSeq" id="WP_184481771.1">
    <property type="nucleotide sequence ID" value="NZ_JACHIV010000001.1"/>
</dbReference>
<feature type="region of interest" description="Disordered" evidence="1">
    <location>
        <begin position="1"/>
        <end position="27"/>
    </location>
</feature>
<organism evidence="2 3">
    <name type="scientific">Saccharopolyspora gloriosae</name>
    <dbReference type="NCBI Taxonomy" id="455344"/>
    <lineage>
        <taxon>Bacteria</taxon>
        <taxon>Bacillati</taxon>
        <taxon>Actinomycetota</taxon>
        <taxon>Actinomycetes</taxon>
        <taxon>Pseudonocardiales</taxon>
        <taxon>Pseudonocardiaceae</taxon>
        <taxon>Saccharopolyspora</taxon>
    </lineage>
</organism>
<evidence type="ECO:0000313" key="2">
    <source>
        <dbReference type="EMBL" id="MBB5071430.1"/>
    </source>
</evidence>
<dbReference type="Proteomes" id="UP000580474">
    <property type="component" value="Unassembled WGS sequence"/>
</dbReference>
<dbReference type="AlphaFoldDB" id="A0A840NHS2"/>